<sequence length="95" mass="9970">MAVFSADSDQILAATGAVRGTIDRLQGEAATLLAQLTHLQASWTGSAALAFQGSIDGWQATYRTVEESLAGINASLVQAGQAYAQTEQLNLALFR</sequence>
<dbReference type="NCBIfam" id="TIGR03930">
    <property type="entry name" value="WXG100_ESAT6"/>
    <property type="match status" value="1"/>
</dbReference>
<dbReference type="SUPFAM" id="SSF140453">
    <property type="entry name" value="EsxAB dimer-like"/>
    <property type="match status" value="1"/>
</dbReference>
<dbReference type="Proteomes" id="UP000033451">
    <property type="component" value="Unassembled WGS sequence"/>
</dbReference>
<dbReference type="InterPro" id="IPR010310">
    <property type="entry name" value="T7SS_ESAT-6-like"/>
</dbReference>
<dbReference type="PATRIC" id="fig|400772.4.peg.790"/>
<dbReference type="AlphaFoldDB" id="A0A0F0LZ60"/>
<keyword evidence="3" id="KW-1185">Reference proteome</keyword>
<dbReference type="InterPro" id="IPR036689">
    <property type="entry name" value="ESAT-6-like_sf"/>
</dbReference>
<proteinExistence type="inferred from homology"/>
<evidence type="ECO:0000256" key="1">
    <source>
        <dbReference type="RuleBase" id="RU362001"/>
    </source>
</evidence>
<comment type="similarity">
    <text evidence="1">Belongs to the WXG100 family.</text>
</comment>
<dbReference type="STRING" id="400772.RR49_00758"/>
<evidence type="ECO:0000313" key="2">
    <source>
        <dbReference type="EMBL" id="KJL38248.1"/>
    </source>
</evidence>
<dbReference type="Pfam" id="PF06013">
    <property type="entry name" value="WXG100"/>
    <property type="match status" value="1"/>
</dbReference>
<comment type="caution">
    <text evidence="2">The sequence shown here is derived from an EMBL/GenBank/DDBJ whole genome shotgun (WGS) entry which is preliminary data.</text>
</comment>
<organism evidence="2 3">
    <name type="scientific">Microbacterium ginsengisoli</name>
    <dbReference type="NCBI Taxonomy" id="400772"/>
    <lineage>
        <taxon>Bacteria</taxon>
        <taxon>Bacillati</taxon>
        <taxon>Actinomycetota</taxon>
        <taxon>Actinomycetes</taxon>
        <taxon>Micrococcales</taxon>
        <taxon>Microbacteriaceae</taxon>
        <taxon>Microbacterium</taxon>
    </lineage>
</organism>
<reference evidence="2 3" key="1">
    <citation type="submission" date="2015-02" db="EMBL/GenBank/DDBJ databases">
        <title>Draft genome sequences of ten Microbacterium spp. with emphasis on heavy metal contaminated environments.</title>
        <authorList>
            <person name="Corretto E."/>
        </authorList>
    </citation>
    <scope>NUCLEOTIDE SEQUENCE [LARGE SCALE GENOMIC DNA]</scope>
    <source>
        <strain evidence="2 3">DSM 18659</strain>
    </source>
</reference>
<dbReference type="EMBL" id="JYIY01000063">
    <property type="protein sequence ID" value="KJL38248.1"/>
    <property type="molecule type" value="Genomic_DNA"/>
</dbReference>
<dbReference type="Gene3D" id="1.10.287.1060">
    <property type="entry name" value="ESAT-6-like"/>
    <property type="match status" value="1"/>
</dbReference>
<gene>
    <name evidence="2" type="ORF">RR49_00758</name>
</gene>
<evidence type="ECO:0000313" key="3">
    <source>
        <dbReference type="Proteomes" id="UP000033451"/>
    </source>
</evidence>
<accession>A0A0F0LZ60</accession>
<name>A0A0F0LZ60_9MICO</name>
<protein>
    <recommendedName>
        <fullName evidence="1">ESAT-6-like protein</fullName>
    </recommendedName>
</protein>
<dbReference type="RefSeq" id="WP_045246737.1">
    <property type="nucleotide sequence ID" value="NZ_JYIY01000063.1"/>
</dbReference>
<dbReference type="OrthoDB" id="4231069at2"/>